<organism evidence="8 9">
    <name type="scientific">Lonomia obliqua multiple nucleopolyhedrovirus</name>
    <dbReference type="NCBI Taxonomy" id="134394"/>
    <lineage>
        <taxon>Viruses</taxon>
        <taxon>Viruses incertae sedis</taxon>
        <taxon>Naldaviricetes</taxon>
        <taxon>Lefavirales</taxon>
        <taxon>Baculoviridae</taxon>
        <taxon>Alphabaculovirus</taxon>
        <taxon>Alphabaculovirus lonobliquae</taxon>
        <taxon>Lonomia obliqua nucleopolyhedrovirus</taxon>
    </lineage>
</organism>
<name>A0A126FCF9_9ABAC</name>
<keyword evidence="3 6" id="KW-0328">Glycosyltransferase</keyword>
<dbReference type="Proteomes" id="UP000297030">
    <property type="component" value="Segment"/>
</dbReference>
<dbReference type="CDD" id="cd03784">
    <property type="entry name" value="GT1_Gtf-like"/>
    <property type="match status" value="1"/>
</dbReference>
<accession>A0A126FCF9</accession>
<dbReference type="PANTHER" id="PTHR48043:SF145">
    <property type="entry name" value="FI06409P-RELATED"/>
    <property type="match status" value="1"/>
</dbReference>
<dbReference type="RefSeq" id="YP_009666491.1">
    <property type="nucleotide sequence ID" value="NC_043520.1"/>
</dbReference>
<dbReference type="GeneID" id="40526761"/>
<protein>
    <recommendedName>
        <fullName evidence="2 6">Ecdysteroid UDP-glucosyltransferase</fullName>
        <ecNumber evidence="6">2.4.1.-</ecNumber>
    </recommendedName>
</protein>
<dbReference type="Gene3D" id="3.40.50.2000">
    <property type="entry name" value="Glycogen Phosphorylase B"/>
    <property type="match status" value="1"/>
</dbReference>
<dbReference type="FunFam" id="3.40.50.2000:FF:000021">
    <property type="entry name" value="UDP-glucuronosyltransferase"/>
    <property type="match status" value="1"/>
</dbReference>
<dbReference type="PROSITE" id="PS00375">
    <property type="entry name" value="UDPGT"/>
    <property type="match status" value="1"/>
</dbReference>
<keyword evidence="9" id="KW-1185">Reference proteome</keyword>
<dbReference type="InterPro" id="IPR002213">
    <property type="entry name" value="UDP_glucos_trans"/>
</dbReference>
<dbReference type="InterPro" id="IPR035595">
    <property type="entry name" value="UDP_glycos_trans_CS"/>
</dbReference>
<evidence type="ECO:0000313" key="8">
    <source>
        <dbReference type="EMBL" id="AKN81078.1"/>
    </source>
</evidence>
<keyword evidence="4 6" id="KW-0808">Transferase</keyword>
<dbReference type="InterPro" id="IPR050271">
    <property type="entry name" value="UDP-glycosyltransferase"/>
</dbReference>
<proteinExistence type="inferred from homology"/>
<dbReference type="SUPFAM" id="SSF53756">
    <property type="entry name" value="UDP-Glycosyltransferase/glycogen phosphorylase"/>
    <property type="match status" value="1"/>
</dbReference>
<evidence type="ECO:0000313" key="9">
    <source>
        <dbReference type="Proteomes" id="UP000297030"/>
    </source>
</evidence>
<dbReference type="PIRSF" id="PIRSF000476">
    <property type="entry name" value="Ecdystd_UDP_glucosyltfrase"/>
    <property type="match status" value="1"/>
</dbReference>
<sequence>MKLTVLCIGFVSTICAANAANILAVFPTPAYSHHVVYKVYVQALLSRCHNVTIIKPTLQLDYNNNNNNRHAVATNDTLCGKITEINADMSTKQFEKLISKSAIFRKRGVVSDVDTVIATNYKGLIEMFKDQFDNSHVKDLVRNKQTFDLIIVEAFAEYALVFGHIFSPAPVIQIAPGYGLAENFETAGAVSRHPIYYPNIWRSNFEKSHKNVLTEIKLYKEFQVLTGMSNTMLKQQFGPTTPTIQELRNNVELLLLNVHPIFDNNRPVPPSVQYLGGGLHLINASVIGLDEKLQNVMDAAIKGVIYVSFGSNIDTKTFANEFTNMLIDTFSNLHDYTILWKIDQSILQNFTLPPNVYIQNWFNQRAVLHHKNIVAFVTQGGLQSSDEAIESRVPMICLPMMGDQFYHARKLQQLGVARAMDTALVTTADLTEAVRSVINNDSYSMNIKTLKKFIEHDKVLYSPLDKAITYTERVMKYNKNKLYSLKTTAANVPYSKYYMYETIFSIVMNHIPRL</sequence>
<gene>
    <name evidence="8" type="primary">egt</name>
</gene>
<comment type="similarity">
    <text evidence="1 6 7">Belongs to the UDP-glycosyltransferase family.</text>
</comment>
<evidence type="ECO:0000256" key="7">
    <source>
        <dbReference type="RuleBase" id="RU003718"/>
    </source>
</evidence>
<dbReference type="KEGG" id="vg:40526761"/>
<evidence type="ECO:0000256" key="6">
    <source>
        <dbReference type="PIRNR" id="PIRNR000476"/>
    </source>
</evidence>
<evidence type="ECO:0000256" key="3">
    <source>
        <dbReference type="ARBA" id="ARBA00022676"/>
    </source>
</evidence>
<evidence type="ECO:0000256" key="2">
    <source>
        <dbReference type="ARBA" id="ARBA00013904"/>
    </source>
</evidence>
<evidence type="ECO:0000256" key="4">
    <source>
        <dbReference type="ARBA" id="ARBA00022679"/>
    </source>
</evidence>
<dbReference type="Pfam" id="PF00201">
    <property type="entry name" value="UDPGT"/>
    <property type="match status" value="1"/>
</dbReference>
<comment type="function">
    <text evidence="6">Catalyzes the transfer of glucose from UDP-glucose to ecdysteroids which are insect molting hormones.</text>
</comment>
<dbReference type="EC" id="2.4.1.-" evidence="6"/>
<dbReference type="EMBL" id="KP763670">
    <property type="protein sequence ID" value="AKN81078.1"/>
    <property type="molecule type" value="Genomic_DNA"/>
</dbReference>
<evidence type="ECO:0000256" key="1">
    <source>
        <dbReference type="ARBA" id="ARBA00009995"/>
    </source>
</evidence>
<dbReference type="PANTHER" id="PTHR48043">
    <property type="entry name" value="EG:EG0003.4 PROTEIN-RELATED"/>
    <property type="match status" value="1"/>
</dbReference>
<keyword evidence="5" id="KW-0732">Signal</keyword>
<dbReference type="GO" id="GO:0008194">
    <property type="term" value="F:UDP-glycosyltransferase activity"/>
    <property type="evidence" value="ECO:0007669"/>
    <property type="project" value="InterPro"/>
</dbReference>
<reference evidence="8 9" key="1">
    <citation type="submission" date="2015-02" db="EMBL/GenBank/DDBJ databases">
        <title>Complete genome of a baculovirus isolated from a medical interest larvae: lLonomia obliqua (Lepidoptera: Saturniidae).</title>
        <authorList>
            <person name="Clara A.-S.W."/>
            <person name="Daniel A.-A.M.P."/>
            <person name="Miguel A.S."/>
            <person name="Jhon F.E.A."/>
            <person name="Fabricio M.S."/>
            <person name="Jose W.L.C."/>
            <person name="Bergmann R.M."/>
            <person name="Fernando M.L."/>
        </authorList>
    </citation>
    <scope>NUCLEOTIDE SEQUENCE [LARGE SCALE GENOMIC DNA]</scope>
    <source>
        <strain evidence="8">SP/2000</strain>
    </source>
</reference>
<evidence type="ECO:0000256" key="5">
    <source>
        <dbReference type="ARBA" id="ARBA00022729"/>
    </source>
</evidence>
<dbReference type="InterPro" id="IPR016224">
    <property type="entry name" value="Ecdysteroid_UDP-Glc_Trfase"/>
</dbReference>